<dbReference type="Proteomes" id="UP001642464">
    <property type="component" value="Unassembled WGS sequence"/>
</dbReference>
<dbReference type="InterPro" id="IPR001584">
    <property type="entry name" value="Integrase_cat-core"/>
</dbReference>
<feature type="compositionally biased region" description="Basic and acidic residues" evidence="1">
    <location>
        <begin position="502"/>
        <end position="516"/>
    </location>
</feature>
<dbReference type="PANTHER" id="PTHR37984">
    <property type="entry name" value="PROTEIN CBG26694"/>
    <property type="match status" value="1"/>
</dbReference>
<keyword evidence="4" id="KW-1185">Reference proteome</keyword>
<dbReference type="EMBL" id="CAXAMM010030447">
    <property type="protein sequence ID" value="CAK9066515.1"/>
    <property type="molecule type" value="Genomic_DNA"/>
</dbReference>
<dbReference type="InterPro" id="IPR036397">
    <property type="entry name" value="RNaseH_sf"/>
</dbReference>
<dbReference type="Gene3D" id="3.30.420.10">
    <property type="entry name" value="Ribonuclease H-like superfamily/Ribonuclease H"/>
    <property type="match status" value="1"/>
</dbReference>
<evidence type="ECO:0000313" key="4">
    <source>
        <dbReference type="Proteomes" id="UP001642464"/>
    </source>
</evidence>
<dbReference type="InterPro" id="IPR050951">
    <property type="entry name" value="Retrovirus_Pol_polyprotein"/>
</dbReference>
<feature type="region of interest" description="Disordered" evidence="1">
    <location>
        <begin position="474"/>
        <end position="518"/>
    </location>
</feature>
<comment type="caution">
    <text evidence="3">The sequence shown here is derived from an EMBL/GenBank/DDBJ whole genome shotgun (WGS) entry which is preliminary data.</text>
</comment>
<name>A0ABP0NVN1_9DINO</name>
<reference evidence="3 4" key="1">
    <citation type="submission" date="2024-02" db="EMBL/GenBank/DDBJ databases">
        <authorList>
            <person name="Chen Y."/>
            <person name="Shah S."/>
            <person name="Dougan E. K."/>
            <person name="Thang M."/>
            <person name="Chan C."/>
        </authorList>
    </citation>
    <scope>NUCLEOTIDE SEQUENCE [LARGE SCALE GENOMIC DNA]</scope>
</reference>
<feature type="domain" description="Integrase catalytic" evidence="2">
    <location>
        <begin position="68"/>
        <end position="231"/>
    </location>
</feature>
<dbReference type="PROSITE" id="PS50994">
    <property type="entry name" value="INTEGRASE"/>
    <property type="match status" value="1"/>
</dbReference>
<evidence type="ECO:0000256" key="1">
    <source>
        <dbReference type="SAM" id="MobiDB-lite"/>
    </source>
</evidence>
<dbReference type="PANTHER" id="PTHR37984:SF5">
    <property type="entry name" value="PROTEIN NYNRIN-LIKE"/>
    <property type="match status" value="1"/>
</dbReference>
<gene>
    <name evidence="3" type="ORF">SCF082_LOCUS33848</name>
</gene>
<protein>
    <submittedName>
        <fullName evidence="3">Retrovirus-related Pol polyprotein from transposon TNT 1-94</fullName>
    </submittedName>
</protein>
<evidence type="ECO:0000259" key="2">
    <source>
        <dbReference type="PROSITE" id="PS50994"/>
    </source>
</evidence>
<dbReference type="InterPro" id="IPR012337">
    <property type="entry name" value="RNaseH-like_sf"/>
</dbReference>
<organism evidence="3 4">
    <name type="scientific">Durusdinium trenchii</name>
    <dbReference type="NCBI Taxonomy" id="1381693"/>
    <lineage>
        <taxon>Eukaryota</taxon>
        <taxon>Sar</taxon>
        <taxon>Alveolata</taxon>
        <taxon>Dinophyceae</taxon>
        <taxon>Suessiales</taxon>
        <taxon>Symbiodiniaceae</taxon>
        <taxon>Durusdinium</taxon>
    </lineage>
</organism>
<sequence length="609" mass="69644">EARESFPGSHPLSLPALVKRAHEGLGHPGKDRFLRILKHSKASEQVLKIAKELKCSVCERFKRPRPSRAGAPPREVGLNEIVGVDAIQMRASFSQKPKYCLNICDYASHFQLVIPLADHTAQGARQGYRTWIRLFGPPRRLLCDLGREFQKEFEDSAEADGTEILPSSLETPEQRGFVERNGQLFKDMAYKTMEQVNCNTWHECIDITCHTKNRLLSRGGFSPAQRVFGYQQRLPGGLMSDGAGDLAVQSRAAAGDLAVNQAMEIRKAASQAFHEIDCQQAIRAAATHGPRPHYDYQPGQAVYFWRRGTDPTRKAANAFWHGPARVVAVQLPTTDYWTRQGAYVIRVHERSNIFYPTETEDDIPVPFEDLEDWMRIEMIDKKGKFQHVETVWKGPRDEENPLGNESWTGKTWFRLKELDFSLVPRREEVSPPDRRVRQKTQHRVPDLEEYTPTQIGDEPENQENAKQLEEATIFEPDRSVLPPEQVPLPDDASMGLSQSIRGDLKRPGSEASEARWESLPPNKKSRLELLEVLHTQLFNKNQPKPTKNRECQLSQFHGKDLERFRQAIHKEINNNLGTEAYEILSEAESEHIRTHKPDKFMKSRYMCSP</sequence>
<feature type="region of interest" description="Disordered" evidence="1">
    <location>
        <begin position="427"/>
        <end position="460"/>
    </location>
</feature>
<proteinExistence type="predicted"/>
<evidence type="ECO:0000313" key="3">
    <source>
        <dbReference type="EMBL" id="CAK9066515.1"/>
    </source>
</evidence>
<feature type="non-terminal residue" evidence="3">
    <location>
        <position position="1"/>
    </location>
</feature>
<accession>A0ABP0NVN1</accession>
<dbReference type="SUPFAM" id="SSF53098">
    <property type="entry name" value="Ribonuclease H-like"/>
    <property type="match status" value="1"/>
</dbReference>